<dbReference type="GeneID" id="36584786"/>
<evidence type="ECO:0000313" key="6">
    <source>
        <dbReference type="Proteomes" id="UP000235371"/>
    </source>
</evidence>
<dbReference type="InterPro" id="IPR042301">
    <property type="entry name" value="GH115_sf"/>
</dbReference>
<dbReference type="EMBL" id="KZ613772">
    <property type="protein sequence ID" value="PMD64119.1"/>
    <property type="molecule type" value="Genomic_DNA"/>
</dbReference>
<feature type="signal peptide" evidence="3">
    <location>
        <begin position="1"/>
        <end position="19"/>
    </location>
</feature>
<organism evidence="5 6">
    <name type="scientific">Hyaloscypha bicolor E</name>
    <dbReference type="NCBI Taxonomy" id="1095630"/>
    <lineage>
        <taxon>Eukaryota</taxon>
        <taxon>Fungi</taxon>
        <taxon>Dikarya</taxon>
        <taxon>Ascomycota</taxon>
        <taxon>Pezizomycotina</taxon>
        <taxon>Leotiomycetes</taxon>
        <taxon>Helotiales</taxon>
        <taxon>Hyaloscyphaceae</taxon>
        <taxon>Hyaloscypha</taxon>
        <taxon>Hyaloscypha bicolor</taxon>
    </lineage>
</organism>
<dbReference type="Gene3D" id="2.60.120.1620">
    <property type="match status" value="1"/>
</dbReference>
<dbReference type="GO" id="GO:0016787">
    <property type="term" value="F:hydrolase activity"/>
    <property type="evidence" value="ECO:0007669"/>
    <property type="project" value="UniProtKB-KW"/>
</dbReference>
<dbReference type="Pfam" id="PF15979">
    <property type="entry name" value="Glyco_hydro_115"/>
    <property type="match status" value="1"/>
</dbReference>
<evidence type="ECO:0000313" key="5">
    <source>
        <dbReference type="EMBL" id="PMD64119.1"/>
    </source>
</evidence>
<dbReference type="InterPro" id="IPR031924">
    <property type="entry name" value="GH115"/>
</dbReference>
<dbReference type="Gene3D" id="3.20.20.520">
    <property type="entry name" value="Glycosyl hydrolase family 115"/>
    <property type="match status" value="1"/>
</dbReference>
<reference evidence="5 6" key="1">
    <citation type="submission" date="2016-04" db="EMBL/GenBank/DDBJ databases">
        <title>A degradative enzymes factory behind the ericoid mycorrhizal symbiosis.</title>
        <authorList>
            <consortium name="DOE Joint Genome Institute"/>
            <person name="Martino E."/>
            <person name="Morin E."/>
            <person name="Grelet G."/>
            <person name="Kuo A."/>
            <person name="Kohler A."/>
            <person name="Daghino S."/>
            <person name="Barry K."/>
            <person name="Choi C."/>
            <person name="Cichocki N."/>
            <person name="Clum A."/>
            <person name="Copeland A."/>
            <person name="Hainaut M."/>
            <person name="Haridas S."/>
            <person name="Labutti K."/>
            <person name="Lindquist E."/>
            <person name="Lipzen A."/>
            <person name="Khouja H.-R."/>
            <person name="Murat C."/>
            <person name="Ohm R."/>
            <person name="Olson A."/>
            <person name="Spatafora J."/>
            <person name="Veneault-Fourrey C."/>
            <person name="Henrissat B."/>
            <person name="Grigoriev I."/>
            <person name="Martin F."/>
            <person name="Perotto S."/>
        </authorList>
    </citation>
    <scope>NUCLEOTIDE SEQUENCE [LARGE SCALE GENOMIC DNA]</scope>
    <source>
        <strain evidence="5 6">E</strain>
    </source>
</reference>
<feature type="region of interest" description="Disordered" evidence="2">
    <location>
        <begin position="88"/>
        <end position="149"/>
    </location>
</feature>
<keyword evidence="6" id="KW-1185">Reference proteome</keyword>
<dbReference type="Proteomes" id="UP000235371">
    <property type="component" value="Unassembled WGS sequence"/>
</dbReference>
<dbReference type="InterPro" id="IPR041437">
    <property type="entry name" value="GH115_C"/>
</dbReference>
<feature type="compositionally biased region" description="Polar residues" evidence="2">
    <location>
        <begin position="139"/>
        <end position="149"/>
    </location>
</feature>
<evidence type="ECO:0000256" key="1">
    <source>
        <dbReference type="ARBA" id="ARBA00022801"/>
    </source>
</evidence>
<dbReference type="InParanoid" id="A0A2J6TM88"/>
<keyword evidence="1 5" id="KW-0378">Hydrolase</keyword>
<dbReference type="PANTHER" id="PTHR37842">
    <property type="match status" value="1"/>
</dbReference>
<dbReference type="Pfam" id="PF17829">
    <property type="entry name" value="GH115_C"/>
    <property type="match status" value="1"/>
</dbReference>
<proteinExistence type="predicted"/>
<dbReference type="Gene3D" id="3.30.379.10">
    <property type="entry name" value="Chitobiase/beta-hexosaminidase domain 2-like"/>
    <property type="match status" value="1"/>
</dbReference>
<feature type="chain" id="PRO_5014405460" evidence="3">
    <location>
        <begin position="20"/>
        <end position="1123"/>
    </location>
</feature>
<dbReference type="OrthoDB" id="4849794at2759"/>
<evidence type="ECO:0000256" key="3">
    <source>
        <dbReference type="SAM" id="SignalP"/>
    </source>
</evidence>
<accession>A0A2J6TM88</accession>
<protein>
    <submittedName>
        <fullName evidence="5">Glycoside hydrolase family 115 protein</fullName>
    </submittedName>
</protein>
<feature type="domain" description="Gylcosyl hydrolase 115 C-terminal" evidence="4">
    <location>
        <begin position="917"/>
        <end position="1097"/>
    </location>
</feature>
<dbReference type="STRING" id="1095630.A0A2J6TM88"/>
<keyword evidence="3" id="KW-0732">Signal</keyword>
<sequence>MRTKSFLLTLSAFCSSVTAFGQNATVTTKPSPGLLQLAGSGIDGQILVSANDWWGVIRAAQDLAIDFGKVTGKNLTLGNWQGSVIPGIGNYSKRTENVRRDPDPQWDWWNGPPHPPHRGDGGPNGGSWSPRQAPPPSAPHNTTAGSPTSSKTTVYYMYQPTTNFVNYTVGPAENFTGPTLINNSTLKTVIIAGTIGKSDVINALLVAQKFSELQIRGKWESYITHVVDNPFPGIDRALVIAGSDMRGTIYGLYDVSEQIGVSPWWDFADVPIKKLAGVWALEGRKTQRSPSVKYRGFFINDEQPALTNWINDNYAPGPYGAGFNHYFHARVFELLLRLKANYFWPAEWSSMFNVDDTANQPLADAYGIVMGSSHTEPMMRASNEWPTFGTQYGGNGQWAYNSNNVSIEKFFRYGAQRAKPYAASSLFTMAMRGSGDTAIGLTDEQAIVVVENVVKAQIKILTEVFSGTNVTEIPQMWCLYKEVQGYYEQQGLTIPDHVTLLWADDNWGNIRRLPLANETGRSGGAGVYYHIDYVGDPRDYKWINTIQLEKTVEQMQLAYARSADRIWVLNVGDIKPLEIPISHFLDLAYDTPKWSYDSVPDWLSQWATLSFDAEHADGIVSVLERYGMYAARRKYELMDPSFYSVINYNEADAVLAQWQKLANDAQGIYDDLDEEYQAAFYEMILQPVLGGQVVYQIYINAAKNEQYVAQKRSSANDKAMDVLDYFKQDAELTQRYHELLDGKWNHILDQTHLGYRGYWQQPMRNTAPPLAFVQKLETSIGGNLGVGVEGNNSTVSGDDVYHDNSKNTLVLPPMDPYGPKTRWIDIFSRGMDGCQWNVTPWTDYVRVSPVSGFTGGDNGTDTRVFVSIDWAKAPAALNTTTINMNISSSCGKKWGSYNAPMVQVPVQNVAIPSDFVGFVESDKHISIEAEHTTRNTSINNISYSTLPSHGRTLSGVTLMPVLAPSQPAGTGPVLEYDIYTFTNVSKANVTLLISPSQNQNGALRPLKYGVAFDADIPQTIQFVGNYTGGGYPPGWLGAVADAIWGLSSSGNTTTTMHNLSKTGKHTLKVWAVEPGVVIQKIIVDLGGLRHSYLGPPESFRAGVDKVETYDGTNFAGIAVEDVI</sequence>
<feature type="compositionally biased region" description="Basic and acidic residues" evidence="2">
    <location>
        <begin position="93"/>
        <end position="103"/>
    </location>
</feature>
<evidence type="ECO:0000256" key="2">
    <source>
        <dbReference type="SAM" id="MobiDB-lite"/>
    </source>
</evidence>
<dbReference type="PANTHER" id="PTHR37842:SF2">
    <property type="entry name" value="GYLCOSYL HYDROLASE 115 C-TERMINAL DOMAIN-CONTAINING PROTEIN"/>
    <property type="match status" value="1"/>
</dbReference>
<dbReference type="Gene3D" id="1.20.58.2150">
    <property type="match status" value="1"/>
</dbReference>
<dbReference type="RefSeq" id="XP_024741023.1">
    <property type="nucleotide sequence ID" value="XM_024876707.1"/>
</dbReference>
<gene>
    <name evidence="5" type="ORF">K444DRAFT_555424</name>
</gene>
<dbReference type="AlphaFoldDB" id="A0A2J6TM88"/>
<name>A0A2J6TM88_9HELO</name>
<dbReference type="InterPro" id="IPR029018">
    <property type="entry name" value="Hex-like_dom2"/>
</dbReference>
<evidence type="ECO:0000259" key="4">
    <source>
        <dbReference type="Pfam" id="PF17829"/>
    </source>
</evidence>